<organism evidence="2 3">
    <name type="scientific">Flavilitoribacter nigricans (strain ATCC 23147 / DSM 23189 / NBRC 102662 / NCIMB 1420 / SS-2)</name>
    <name type="common">Lewinella nigricans</name>
    <dbReference type="NCBI Taxonomy" id="1122177"/>
    <lineage>
        <taxon>Bacteria</taxon>
        <taxon>Pseudomonadati</taxon>
        <taxon>Bacteroidota</taxon>
        <taxon>Saprospiria</taxon>
        <taxon>Saprospirales</taxon>
        <taxon>Lewinellaceae</taxon>
        <taxon>Flavilitoribacter</taxon>
    </lineage>
</organism>
<name>A0A2D0NCR4_FLAN2</name>
<keyword evidence="1" id="KW-0812">Transmembrane</keyword>
<dbReference type="OrthoDB" id="1111139at2"/>
<proteinExistence type="predicted"/>
<protein>
    <submittedName>
        <fullName evidence="2">Uncharacterized protein</fullName>
    </submittedName>
</protein>
<evidence type="ECO:0000313" key="2">
    <source>
        <dbReference type="EMBL" id="PHN06301.1"/>
    </source>
</evidence>
<sequence>MKKSTWIRLHLYCGLFTSFYLIAFGFSSLILNHQVELNHTEVTDTWDARIEVVGGKTDQELAEELRDQLSLMGWLPPWQYKRDSLQFSCVITHLAKDTQLELDLQSGAVQASEKPKGLLAVLHGLHFFNGRIPNAPFFCVPGSFTSGSLYSFFLSLCCWDYGFGSGTAIKPGSSTFSGGYSSFPVC</sequence>
<evidence type="ECO:0000256" key="1">
    <source>
        <dbReference type="SAM" id="Phobius"/>
    </source>
</evidence>
<keyword evidence="1" id="KW-0472">Membrane</keyword>
<comment type="caution">
    <text evidence="2">The sequence shown here is derived from an EMBL/GenBank/DDBJ whole genome shotgun (WGS) entry which is preliminary data.</text>
</comment>
<dbReference type="RefSeq" id="WP_099150284.1">
    <property type="nucleotide sequence ID" value="NZ_PDUD01000018.1"/>
</dbReference>
<gene>
    <name evidence="2" type="ORF">CRP01_12065</name>
</gene>
<dbReference type="AlphaFoldDB" id="A0A2D0NCR4"/>
<keyword evidence="3" id="KW-1185">Reference proteome</keyword>
<dbReference type="Proteomes" id="UP000223913">
    <property type="component" value="Unassembled WGS sequence"/>
</dbReference>
<accession>A0A2D0NCR4</accession>
<evidence type="ECO:0000313" key="3">
    <source>
        <dbReference type="Proteomes" id="UP000223913"/>
    </source>
</evidence>
<keyword evidence="1" id="KW-1133">Transmembrane helix</keyword>
<feature type="transmembrane region" description="Helical" evidence="1">
    <location>
        <begin position="12"/>
        <end position="31"/>
    </location>
</feature>
<reference evidence="2 3" key="1">
    <citation type="submission" date="2017-10" db="EMBL/GenBank/DDBJ databases">
        <title>The draft genome sequence of Lewinella nigricans NBRC 102662.</title>
        <authorList>
            <person name="Wang K."/>
        </authorList>
    </citation>
    <scope>NUCLEOTIDE SEQUENCE [LARGE SCALE GENOMIC DNA]</scope>
    <source>
        <strain evidence="2 3">NBRC 102662</strain>
    </source>
</reference>
<dbReference type="EMBL" id="PDUD01000018">
    <property type="protein sequence ID" value="PHN06301.1"/>
    <property type="molecule type" value="Genomic_DNA"/>
</dbReference>